<dbReference type="RefSeq" id="WP_090764617.1">
    <property type="nucleotide sequence ID" value="NZ_FMZH01000001.1"/>
</dbReference>
<keyword evidence="2" id="KW-1185">Reference proteome</keyword>
<dbReference type="EMBL" id="FMZH01000001">
    <property type="protein sequence ID" value="SDC28663.1"/>
    <property type="molecule type" value="Genomic_DNA"/>
</dbReference>
<dbReference type="Proteomes" id="UP000199455">
    <property type="component" value="Unassembled WGS sequence"/>
</dbReference>
<name>A0A1G6KCH6_9SPHI</name>
<proteinExistence type="predicted"/>
<dbReference type="AlphaFoldDB" id="A0A1G6KCH6"/>
<evidence type="ECO:0000313" key="2">
    <source>
        <dbReference type="Proteomes" id="UP000199455"/>
    </source>
</evidence>
<organism evidence="1 2">
    <name type="scientific">Pedobacter soli</name>
    <dbReference type="NCBI Taxonomy" id="390242"/>
    <lineage>
        <taxon>Bacteria</taxon>
        <taxon>Pseudomonadati</taxon>
        <taxon>Bacteroidota</taxon>
        <taxon>Sphingobacteriia</taxon>
        <taxon>Sphingobacteriales</taxon>
        <taxon>Sphingobacteriaceae</taxon>
        <taxon>Pedobacter</taxon>
    </lineage>
</organism>
<gene>
    <name evidence="1" type="ORF">SAMN04488024_101735</name>
</gene>
<dbReference type="STRING" id="390242.SAMN04488024_101735"/>
<protein>
    <submittedName>
        <fullName evidence="1">Uncharacterized protein</fullName>
    </submittedName>
</protein>
<reference evidence="2" key="1">
    <citation type="submission" date="2016-10" db="EMBL/GenBank/DDBJ databases">
        <authorList>
            <person name="Varghese N."/>
            <person name="Submissions S."/>
        </authorList>
    </citation>
    <scope>NUCLEOTIDE SEQUENCE [LARGE SCALE GENOMIC DNA]</scope>
    <source>
        <strain evidence="2">DSM 18609</strain>
    </source>
</reference>
<accession>A0A1G6KCH6</accession>
<sequence length="98" mass="11245">MQNVSPLTKIISKDFDIAENLSENQLREVMVDAFAYLIDNDFPKLIQILYKADVDQYKLKELLETAEGSSSAEVIADAYIARQKAKIETWQKYSPKKD</sequence>
<evidence type="ECO:0000313" key="1">
    <source>
        <dbReference type="EMBL" id="SDC28663.1"/>
    </source>
</evidence>